<keyword evidence="10" id="KW-0482">Metalloprotease</keyword>
<evidence type="ECO:0000256" key="2">
    <source>
        <dbReference type="ARBA" id="ARBA00004141"/>
    </source>
</evidence>
<comment type="cofactor">
    <cofactor evidence="1">
        <name>Zn(2+)</name>
        <dbReference type="ChEBI" id="CHEBI:29105"/>
    </cofactor>
</comment>
<feature type="transmembrane region" description="Helical" evidence="12">
    <location>
        <begin position="53"/>
        <end position="74"/>
    </location>
</feature>
<keyword evidence="7" id="KW-0378">Hydrolase</keyword>
<keyword evidence="9 12" id="KW-1133">Transmembrane helix</keyword>
<keyword evidence="4" id="KW-0645">Protease</keyword>
<evidence type="ECO:0000256" key="7">
    <source>
        <dbReference type="ARBA" id="ARBA00022801"/>
    </source>
</evidence>
<dbReference type="PANTHER" id="PTHR39188:SF3">
    <property type="entry name" value="STAGE IV SPORULATION PROTEIN FB"/>
    <property type="match status" value="1"/>
</dbReference>
<keyword evidence="5 12" id="KW-0812">Transmembrane</keyword>
<evidence type="ECO:0000256" key="9">
    <source>
        <dbReference type="ARBA" id="ARBA00022989"/>
    </source>
</evidence>
<evidence type="ECO:0000256" key="11">
    <source>
        <dbReference type="ARBA" id="ARBA00023136"/>
    </source>
</evidence>
<evidence type="ECO:0000256" key="3">
    <source>
        <dbReference type="ARBA" id="ARBA00007931"/>
    </source>
</evidence>
<evidence type="ECO:0000313" key="15">
    <source>
        <dbReference type="Proteomes" id="UP000616114"/>
    </source>
</evidence>
<comment type="similarity">
    <text evidence="3">Belongs to the peptidase M50B family.</text>
</comment>
<keyword evidence="15" id="KW-1185">Reference proteome</keyword>
<dbReference type="InterPro" id="IPR008915">
    <property type="entry name" value="Peptidase_M50"/>
</dbReference>
<comment type="caution">
    <text evidence="14">The sequence shown here is derived from an EMBL/GenBank/DDBJ whole genome shotgun (WGS) entry which is preliminary data.</text>
</comment>
<dbReference type="EMBL" id="BMFY01000003">
    <property type="protein sequence ID" value="GGA08720.1"/>
    <property type="molecule type" value="Genomic_DNA"/>
</dbReference>
<evidence type="ECO:0000256" key="6">
    <source>
        <dbReference type="ARBA" id="ARBA00022723"/>
    </source>
</evidence>
<dbReference type="InterPro" id="IPR046342">
    <property type="entry name" value="CBS_dom_sf"/>
</dbReference>
<sequence length="385" mass="41382">MPDTTVAHRGLPRGLRLGRLLGAPIVLDWSWFFAAGIITAVFTPWVLTMRPDLGGTAVAVAFCYAVLLFASVFLHEVAHGVAARAYGSTVVSIVLNVWGGYTDTLPGRPKESPQAATQGIVIAVVGPVVNFVLAGVGWIALQATQAGSIAWLLLVAVTFANVALGTVNILPGIPLDGGRALQHLIWRLTGSLSKGTVIACWLGYGFIVVLLAVVVLPPLLKGQLPDIIVLVWTVSIAAVLWFYIHKELRVARLQRRIETYDLSRLVQPAIAADRLTSIAEAIRSAEREDGSALIIVVDSQGIPMGIVDRSAARRIPVEQWNDVTLDQVSRVLGPWIGVPEDITAVHLVEELQLRDSTAFVLLLRGNTLVGLLDVQELSDDILHPG</sequence>
<evidence type="ECO:0000256" key="12">
    <source>
        <dbReference type="SAM" id="Phobius"/>
    </source>
</evidence>
<feature type="transmembrane region" description="Helical" evidence="12">
    <location>
        <begin position="119"/>
        <end position="141"/>
    </location>
</feature>
<dbReference type="GO" id="GO:0006508">
    <property type="term" value="P:proteolysis"/>
    <property type="evidence" value="ECO:0007669"/>
    <property type="project" value="UniProtKB-KW"/>
</dbReference>
<feature type="domain" description="Peptidase M50" evidence="13">
    <location>
        <begin position="65"/>
        <end position="141"/>
    </location>
</feature>
<evidence type="ECO:0000256" key="8">
    <source>
        <dbReference type="ARBA" id="ARBA00022833"/>
    </source>
</evidence>
<evidence type="ECO:0000256" key="1">
    <source>
        <dbReference type="ARBA" id="ARBA00001947"/>
    </source>
</evidence>
<dbReference type="RefSeq" id="WP_188549786.1">
    <property type="nucleotide sequence ID" value="NZ_BMFY01000003.1"/>
</dbReference>
<comment type="subcellular location">
    <subcellularLocation>
        <location evidence="2">Membrane</location>
        <topology evidence="2">Multi-pass membrane protein</topology>
    </subcellularLocation>
</comment>
<evidence type="ECO:0000256" key="5">
    <source>
        <dbReference type="ARBA" id="ARBA00022692"/>
    </source>
</evidence>
<feature type="transmembrane region" description="Helical" evidence="12">
    <location>
        <begin position="81"/>
        <end position="99"/>
    </location>
</feature>
<evidence type="ECO:0000256" key="4">
    <source>
        <dbReference type="ARBA" id="ARBA00022670"/>
    </source>
</evidence>
<gene>
    <name evidence="14" type="ORF">GCM10011333_09580</name>
</gene>
<dbReference type="AlphaFoldDB" id="A0A8J2XJS3"/>
<feature type="transmembrane region" description="Helical" evidence="12">
    <location>
        <begin position="148"/>
        <end position="170"/>
    </location>
</feature>
<accession>A0A8J2XJS3</accession>
<dbReference type="Proteomes" id="UP000616114">
    <property type="component" value="Unassembled WGS sequence"/>
</dbReference>
<keyword evidence="11 12" id="KW-0472">Membrane</keyword>
<dbReference type="Pfam" id="PF02163">
    <property type="entry name" value="Peptidase_M50"/>
    <property type="match status" value="2"/>
</dbReference>
<dbReference type="GO" id="GO:0016020">
    <property type="term" value="C:membrane"/>
    <property type="evidence" value="ECO:0007669"/>
    <property type="project" value="UniProtKB-SubCell"/>
</dbReference>
<proteinExistence type="inferred from homology"/>
<reference evidence="14" key="1">
    <citation type="journal article" date="2014" name="Int. J. Syst. Evol. Microbiol.">
        <title>Complete genome sequence of Corynebacterium casei LMG S-19264T (=DSM 44701T), isolated from a smear-ripened cheese.</title>
        <authorList>
            <consortium name="US DOE Joint Genome Institute (JGI-PGF)"/>
            <person name="Walter F."/>
            <person name="Albersmeier A."/>
            <person name="Kalinowski J."/>
            <person name="Ruckert C."/>
        </authorList>
    </citation>
    <scope>NUCLEOTIDE SEQUENCE</scope>
    <source>
        <strain evidence="14">CGMCC 1.12785</strain>
    </source>
</reference>
<feature type="transmembrane region" description="Helical" evidence="12">
    <location>
        <begin position="196"/>
        <end position="220"/>
    </location>
</feature>
<protein>
    <submittedName>
        <fullName evidence="14">Peptidase M50</fullName>
    </submittedName>
</protein>
<evidence type="ECO:0000313" key="14">
    <source>
        <dbReference type="EMBL" id="GGA08720.1"/>
    </source>
</evidence>
<dbReference type="PANTHER" id="PTHR39188">
    <property type="entry name" value="MEMBRANE-ASSOCIATED ZINC METALLOPROTEASE M50B"/>
    <property type="match status" value="1"/>
</dbReference>
<evidence type="ECO:0000256" key="10">
    <source>
        <dbReference type="ARBA" id="ARBA00023049"/>
    </source>
</evidence>
<keyword evidence="8" id="KW-0862">Zinc</keyword>
<feature type="transmembrane region" description="Helical" evidence="12">
    <location>
        <begin position="227"/>
        <end position="244"/>
    </location>
</feature>
<organism evidence="14 15">
    <name type="scientific">Sediminivirga luteola</name>
    <dbReference type="NCBI Taxonomy" id="1774748"/>
    <lineage>
        <taxon>Bacteria</taxon>
        <taxon>Bacillati</taxon>
        <taxon>Actinomycetota</taxon>
        <taxon>Actinomycetes</taxon>
        <taxon>Micrococcales</taxon>
        <taxon>Brevibacteriaceae</taxon>
        <taxon>Sediminivirga</taxon>
    </lineage>
</organism>
<reference evidence="14" key="2">
    <citation type="submission" date="2020-09" db="EMBL/GenBank/DDBJ databases">
        <authorList>
            <person name="Sun Q."/>
            <person name="Zhou Y."/>
        </authorList>
    </citation>
    <scope>NUCLEOTIDE SEQUENCE</scope>
    <source>
        <strain evidence="14">CGMCC 1.12785</strain>
    </source>
</reference>
<keyword evidence="6" id="KW-0479">Metal-binding</keyword>
<dbReference type="GO" id="GO:0008237">
    <property type="term" value="F:metallopeptidase activity"/>
    <property type="evidence" value="ECO:0007669"/>
    <property type="project" value="UniProtKB-KW"/>
</dbReference>
<feature type="transmembrane region" description="Helical" evidence="12">
    <location>
        <begin position="21"/>
        <end position="47"/>
    </location>
</feature>
<dbReference type="GO" id="GO:0046872">
    <property type="term" value="F:metal ion binding"/>
    <property type="evidence" value="ECO:0007669"/>
    <property type="project" value="UniProtKB-KW"/>
</dbReference>
<name>A0A8J2XJS3_9MICO</name>
<feature type="domain" description="Peptidase M50" evidence="13">
    <location>
        <begin position="144"/>
        <end position="211"/>
    </location>
</feature>
<dbReference type="SUPFAM" id="SSF54631">
    <property type="entry name" value="CBS-domain pair"/>
    <property type="match status" value="1"/>
</dbReference>
<evidence type="ECO:0000259" key="13">
    <source>
        <dbReference type="Pfam" id="PF02163"/>
    </source>
</evidence>